<evidence type="ECO:0000313" key="1">
    <source>
        <dbReference type="EMBL" id="KAK9229381.1"/>
    </source>
</evidence>
<evidence type="ECO:0000313" key="2">
    <source>
        <dbReference type="Proteomes" id="UP001428341"/>
    </source>
</evidence>
<dbReference type="AlphaFoldDB" id="A0AAP0R355"/>
<accession>A0AAP0R355</accession>
<comment type="caution">
    <text evidence="1">The sequence shown here is derived from an EMBL/GenBank/DDBJ whole genome shotgun (WGS) entry which is preliminary data.</text>
</comment>
<protein>
    <submittedName>
        <fullName evidence="1">Uncharacterized protein</fullName>
    </submittedName>
</protein>
<proteinExistence type="predicted"/>
<name>A0AAP0R355_9ROSI</name>
<dbReference type="Proteomes" id="UP001428341">
    <property type="component" value="Unassembled WGS sequence"/>
</dbReference>
<sequence length="111" mass="12613">MKLVPMVMKIEKALGVSYKVHEEIFNAPKVIFSFPFLGLFPMISISLLIYNDSDCHQQPGDSGQVLVPSLAMKGHTRGQWFEFIMHSAPWKELEPKISARFIDLSKDESTD</sequence>
<reference evidence="1 2" key="1">
    <citation type="submission" date="2024-05" db="EMBL/GenBank/DDBJ databases">
        <title>Haplotype-resolved chromosome-level genome assembly of Huyou (Citrus changshanensis).</title>
        <authorList>
            <person name="Miao C."/>
            <person name="Chen W."/>
            <person name="Wu Y."/>
            <person name="Wang L."/>
            <person name="Zhao S."/>
            <person name="Grierson D."/>
            <person name="Xu C."/>
            <person name="Chen K."/>
        </authorList>
    </citation>
    <scope>NUCLEOTIDE SEQUENCE [LARGE SCALE GENOMIC DNA]</scope>
    <source>
        <strain evidence="1">01-14</strain>
        <tissue evidence="1">Leaf</tissue>
    </source>
</reference>
<gene>
    <name evidence="1" type="ORF">WN944_022343</name>
</gene>
<organism evidence="1 2">
    <name type="scientific">Citrus x changshan-huyou</name>
    <dbReference type="NCBI Taxonomy" id="2935761"/>
    <lineage>
        <taxon>Eukaryota</taxon>
        <taxon>Viridiplantae</taxon>
        <taxon>Streptophyta</taxon>
        <taxon>Embryophyta</taxon>
        <taxon>Tracheophyta</taxon>
        <taxon>Spermatophyta</taxon>
        <taxon>Magnoliopsida</taxon>
        <taxon>eudicotyledons</taxon>
        <taxon>Gunneridae</taxon>
        <taxon>Pentapetalae</taxon>
        <taxon>rosids</taxon>
        <taxon>malvids</taxon>
        <taxon>Sapindales</taxon>
        <taxon>Rutaceae</taxon>
        <taxon>Aurantioideae</taxon>
        <taxon>Citrus</taxon>
    </lineage>
</organism>
<dbReference type="EMBL" id="JBCGBO010000001">
    <property type="protein sequence ID" value="KAK9229381.1"/>
    <property type="molecule type" value="Genomic_DNA"/>
</dbReference>
<keyword evidence="2" id="KW-1185">Reference proteome</keyword>